<evidence type="ECO:0000256" key="1">
    <source>
        <dbReference type="SAM" id="MobiDB-lite"/>
    </source>
</evidence>
<dbReference type="AlphaFoldDB" id="A0A239JD68"/>
<feature type="compositionally biased region" description="Low complexity" evidence="1">
    <location>
        <begin position="65"/>
        <end position="75"/>
    </location>
</feature>
<dbReference type="RefSeq" id="WP_089361205.1">
    <property type="nucleotide sequence ID" value="NZ_FZOG01000008.1"/>
</dbReference>
<dbReference type="EMBL" id="FZOG01000008">
    <property type="protein sequence ID" value="SNT03378.1"/>
    <property type="molecule type" value="Genomic_DNA"/>
</dbReference>
<organism evidence="2 3">
    <name type="scientific">Pseudomonas segetis</name>
    <dbReference type="NCBI Taxonomy" id="298908"/>
    <lineage>
        <taxon>Bacteria</taxon>
        <taxon>Pseudomonadati</taxon>
        <taxon>Pseudomonadota</taxon>
        <taxon>Gammaproteobacteria</taxon>
        <taxon>Pseudomonadales</taxon>
        <taxon>Pseudomonadaceae</taxon>
        <taxon>Pseudomonas</taxon>
    </lineage>
</organism>
<name>A0A239JD68_9PSED</name>
<sequence length="106" mass="11188">MAIHYSPTPDAVACGRTGASLSSTEEKAQVSCKLCLRSIEKEAAPTVVNRSPSLAELRAAAKAAKAAPVTATPKASQSVRSAWRQKLEQMPGRNRLPRGAAKQAFV</sequence>
<accession>A0A239JD68</accession>
<feature type="region of interest" description="Disordered" evidence="1">
    <location>
        <begin position="65"/>
        <end position="106"/>
    </location>
</feature>
<protein>
    <submittedName>
        <fullName evidence="2">Uncharacterized protein</fullName>
    </submittedName>
</protein>
<dbReference type="Proteomes" id="UP000242915">
    <property type="component" value="Unassembled WGS sequence"/>
</dbReference>
<keyword evidence="3" id="KW-1185">Reference proteome</keyword>
<proteinExistence type="predicted"/>
<gene>
    <name evidence="2" type="ORF">SAMN05216255_4279</name>
</gene>
<evidence type="ECO:0000313" key="3">
    <source>
        <dbReference type="Proteomes" id="UP000242915"/>
    </source>
</evidence>
<reference evidence="3" key="1">
    <citation type="submission" date="2017-06" db="EMBL/GenBank/DDBJ databases">
        <authorList>
            <person name="Varghese N."/>
            <person name="Submissions S."/>
        </authorList>
    </citation>
    <scope>NUCLEOTIDE SEQUENCE [LARGE SCALE GENOMIC DNA]</scope>
    <source>
        <strain evidence="3">CIP 108523</strain>
    </source>
</reference>
<evidence type="ECO:0000313" key="2">
    <source>
        <dbReference type="EMBL" id="SNT03378.1"/>
    </source>
</evidence>